<gene>
    <name evidence="3" type="primary">LOC113147639</name>
</gene>
<evidence type="ECO:0000313" key="2">
    <source>
        <dbReference type="Proteomes" id="UP000515125"/>
    </source>
</evidence>
<dbReference type="Proteomes" id="UP000515125">
    <property type="component" value="Unplaced"/>
</dbReference>
<dbReference type="GeneID" id="113147639"/>
<name>A0A6P6S357_9EIME</name>
<dbReference type="RefSeq" id="XP_026194576.1">
    <property type="nucleotide sequence ID" value="XM_026338791.1"/>
</dbReference>
<feature type="compositionally biased region" description="Basic and acidic residues" evidence="1">
    <location>
        <begin position="113"/>
        <end position="122"/>
    </location>
</feature>
<dbReference type="AlphaFoldDB" id="A0A6P6S357"/>
<feature type="compositionally biased region" description="Basic and acidic residues" evidence="1">
    <location>
        <begin position="415"/>
        <end position="431"/>
    </location>
</feature>
<reference evidence="3" key="1">
    <citation type="submission" date="2025-08" db="UniProtKB">
        <authorList>
            <consortium name="RefSeq"/>
        </authorList>
    </citation>
    <scope>IDENTIFICATION</scope>
</reference>
<organism evidence="2 3">
    <name type="scientific">Cyclospora cayetanensis</name>
    <dbReference type="NCBI Taxonomy" id="88456"/>
    <lineage>
        <taxon>Eukaryota</taxon>
        <taxon>Sar</taxon>
        <taxon>Alveolata</taxon>
        <taxon>Apicomplexa</taxon>
        <taxon>Conoidasida</taxon>
        <taxon>Coccidia</taxon>
        <taxon>Eucoccidiorida</taxon>
        <taxon>Eimeriorina</taxon>
        <taxon>Eimeriidae</taxon>
        <taxon>Cyclospora</taxon>
    </lineage>
</organism>
<protein>
    <submittedName>
        <fullName evidence="3">Uncharacterized protein LOC113147639</fullName>
    </submittedName>
</protein>
<dbReference type="OrthoDB" id="348585at2759"/>
<accession>A0A6P6S357</accession>
<evidence type="ECO:0000313" key="3">
    <source>
        <dbReference type="RefSeq" id="XP_026194576.1"/>
    </source>
</evidence>
<sequence length="495" mass="53749">MTETRTQRFPTRPPLNVKQVCVHRDAIRSCLRACQEETQTRVLIGVLKRHHPSPKVYSRDHALHALQSPPKPQATCETASVEGINARISSLVNPNGKRSHQQAAARPHSAKCSPRDVSERRCFSFSSTRQQLTPLSEGSGGASGHEEASVDSARGALPSPQRSAQDEDALTGGQESKAASPIATDTAKFAAPWIFEAKPGGWLHMREHKRIFALTSPATAAPTAKGDAHSEAAAAENSNLSSFSECSSSVEGIPMIQFRSAAIRGGQQRCGVGTLIQKQCIQAIAAFGSTVERSWVYRHLTYPEADRGGTQLGRIFKRAEMRSYLRFLAARLPCLELQTLLEAFLSTGLSDMDEQQMKELLTLLHLGERQAAGDVVVVTSSSAKNRKVEVGGAASHCTCDLRHCCMPEQRSSRNSKGDSDSNNKSSTGDDSRDCCCDGLTADFLLRLLKGGSIPPACVPPCLRSNSAFRRLLSFIDKNHPLLRFVPPPGGWLRSQ</sequence>
<evidence type="ECO:0000256" key="1">
    <source>
        <dbReference type="SAM" id="MobiDB-lite"/>
    </source>
</evidence>
<feature type="compositionally biased region" description="Polar residues" evidence="1">
    <location>
        <begin position="124"/>
        <end position="134"/>
    </location>
</feature>
<feature type="region of interest" description="Disordered" evidence="1">
    <location>
        <begin position="408"/>
        <end position="431"/>
    </location>
</feature>
<keyword evidence="2" id="KW-1185">Reference proteome</keyword>
<proteinExistence type="predicted"/>
<feature type="region of interest" description="Disordered" evidence="1">
    <location>
        <begin position="91"/>
        <end position="183"/>
    </location>
</feature>